<dbReference type="InterPro" id="IPR018200">
    <property type="entry name" value="USP_CS"/>
</dbReference>
<dbReference type="Gene3D" id="3.10.20.90">
    <property type="entry name" value="Phosphatidylinositol 3-kinase Catalytic Subunit, Chain A, domain 1"/>
    <property type="match status" value="1"/>
</dbReference>
<feature type="region of interest" description="Disordered" evidence="10">
    <location>
        <begin position="118"/>
        <end position="148"/>
    </location>
</feature>
<dbReference type="InterPro" id="IPR044743">
    <property type="entry name" value="Ubl_USP48"/>
</dbReference>
<comment type="catalytic activity">
    <reaction evidence="1">
        <text>Thiol-dependent hydrolysis of ester, thioester, amide, peptide and isopeptide bonds formed by the C-terminal Gly of ubiquitin (a 76-residue protein attached to proteins as an intracellular targeting signal).</text>
        <dbReference type="EC" id="3.4.19.12"/>
    </reaction>
</comment>
<dbReference type="InterPro" id="IPR029071">
    <property type="entry name" value="Ubiquitin-like_domsf"/>
</dbReference>
<evidence type="ECO:0000259" key="11">
    <source>
        <dbReference type="PROSITE" id="PS50053"/>
    </source>
</evidence>
<feature type="domain" description="USP" evidence="12">
    <location>
        <begin position="83"/>
        <end position="429"/>
    </location>
</feature>
<dbReference type="Pfam" id="PF00443">
    <property type="entry name" value="UCH"/>
    <property type="match status" value="1"/>
</dbReference>
<keyword evidence="7 13" id="KW-0378">Hydrolase</keyword>
<evidence type="ECO:0000313" key="13">
    <source>
        <dbReference type="EMBL" id="KOO28887.1"/>
    </source>
</evidence>
<comment type="similarity">
    <text evidence="3">Belongs to the peptidase C19 family.</text>
</comment>
<keyword evidence="8" id="KW-0788">Thiol protease</keyword>
<feature type="domain" description="Ubiquitin-like" evidence="11">
    <location>
        <begin position="716"/>
        <end position="775"/>
    </location>
</feature>
<reference evidence="14" key="1">
    <citation type="journal article" date="2015" name="PLoS Genet.">
        <title>Genome Sequence and Transcriptome Analyses of Chrysochromulina tobin: Metabolic Tools for Enhanced Algal Fitness in the Prominent Order Prymnesiales (Haptophyceae).</title>
        <authorList>
            <person name="Hovde B.T."/>
            <person name="Deodato C.R."/>
            <person name="Hunsperger H.M."/>
            <person name="Ryken S.A."/>
            <person name="Yost W."/>
            <person name="Jha R.K."/>
            <person name="Patterson J."/>
            <person name="Monnat R.J. Jr."/>
            <person name="Barlow S.B."/>
            <person name="Starkenburg S.R."/>
            <person name="Cattolico R.A."/>
        </authorList>
    </citation>
    <scope>NUCLEOTIDE SEQUENCE</scope>
    <source>
        <strain evidence="14">CCMP291</strain>
    </source>
</reference>
<dbReference type="AlphaFoldDB" id="A0A0M0JRG2"/>
<accession>A0A0M0JRG2</accession>
<keyword evidence="5" id="KW-0645">Protease</keyword>
<dbReference type="PANTHER" id="PTHR24006:SF722">
    <property type="entry name" value="UBIQUITIN CARBOXYL-TERMINAL HYDROLASE 48"/>
    <property type="match status" value="1"/>
</dbReference>
<evidence type="ECO:0000313" key="14">
    <source>
        <dbReference type="Proteomes" id="UP000037460"/>
    </source>
</evidence>
<gene>
    <name evidence="13" type="ORF">Ctob_004573</name>
</gene>
<dbReference type="SMART" id="SM00213">
    <property type="entry name" value="UBQ"/>
    <property type="match status" value="1"/>
</dbReference>
<dbReference type="CDD" id="cd01795">
    <property type="entry name" value="Ubl_USP48"/>
    <property type="match status" value="1"/>
</dbReference>
<proteinExistence type="inferred from homology"/>
<keyword evidence="9" id="KW-0539">Nucleus</keyword>
<evidence type="ECO:0000256" key="4">
    <source>
        <dbReference type="ARBA" id="ARBA00012759"/>
    </source>
</evidence>
<evidence type="ECO:0000256" key="10">
    <source>
        <dbReference type="SAM" id="MobiDB-lite"/>
    </source>
</evidence>
<evidence type="ECO:0000256" key="6">
    <source>
        <dbReference type="ARBA" id="ARBA00022786"/>
    </source>
</evidence>
<dbReference type="GO" id="GO:0004843">
    <property type="term" value="F:cysteine-type deubiquitinase activity"/>
    <property type="evidence" value="ECO:0007669"/>
    <property type="project" value="UniProtKB-EC"/>
</dbReference>
<sequence>MSGKKVRRDAMPMPQLSDAKARQQYIYGLATQAAAKKQKSAADPTDLQAVEAAAKKAAKDADAKLLFGLEPRDKVRTDATAGTGLRNLGATCYMNSLLQCLHMNVGFRRGIYKWAGGAGAGGGSSGQPPPPEAAAAAASTGSSRRPEEVRADEVCRQLQLLFANLQHSDSACYDPAALTSALSLDVSVQQDASEFCKLLLSFLEEQLKLSPEPAIQTLVQDHFRGSFCYHTQCCTCRTPSDSSSICFPFYELDLNVRPTLQQALDEYIAVEHLDGSNQYECIHCKGRRDATRQIAIRQLPPVLCLQLKRFVYDPNKDAKKKSPAARWLTVNDELVTEEDFDPAKAATKPKPNGVTLLKQSAPCDGRLFASHEAYMLMYTRDDVIAEAQATHAEVQAPATVREAVHAANVALRAATEKYQDALCAHTERLTARQTLIDELRPILRSDGHDGRWIESRWLQACLTLGPRGTTDELGPIRNQFIECCHGGAADPKHVSTGAMKLISVAAWQKLLGLFGGGPELLATGCVECADAEWERRQLEMAKEAHKAALAVALNSASSSLTKHASVEANGGDGGVPHDDYYYVPRLTGSKWVRWLSEGQRDATRELFCPHDKLLRLEAHARTIGAEAWGHLFALFPDSIPILVEAVGRGDGDGRLVECAACLVSECEREAAKADEKMSAKLSAKSEIASRSAQRQRLGRLLQEDGRLDPDVLRSKLSVRASSSINVLNLKLRIYQATEWSPSQQRLFIDGDELLNDEQTLSDAGVLPNSFIHVYIDTSRVAEMPAIEEAFGSASGGKPRAPEDGFAGSALVSASLGASRSAAAAGESDASANVMDLT</sequence>
<dbReference type="InterPro" id="IPR028889">
    <property type="entry name" value="USP"/>
</dbReference>
<keyword evidence="14" id="KW-1185">Reference proteome</keyword>
<dbReference type="GO" id="GO:0005829">
    <property type="term" value="C:cytosol"/>
    <property type="evidence" value="ECO:0007669"/>
    <property type="project" value="TreeGrafter"/>
</dbReference>
<dbReference type="SUPFAM" id="SSF54001">
    <property type="entry name" value="Cysteine proteinases"/>
    <property type="match status" value="1"/>
</dbReference>
<dbReference type="SUPFAM" id="SSF54236">
    <property type="entry name" value="Ubiquitin-like"/>
    <property type="match status" value="1"/>
</dbReference>
<dbReference type="InterPro" id="IPR001394">
    <property type="entry name" value="Peptidase_C19_UCH"/>
</dbReference>
<organism evidence="13 14">
    <name type="scientific">Chrysochromulina tobinii</name>
    <dbReference type="NCBI Taxonomy" id="1460289"/>
    <lineage>
        <taxon>Eukaryota</taxon>
        <taxon>Haptista</taxon>
        <taxon>Haptophyta</taxon>
        <taxon>Prymnesiophyceae</taxon>
        <taxon>Prymnesiales</taxon>
        <taxon>Chrysochromulinaceae</taxon>
        <taxon>Chrysochromulina</taxon>
    </lineage>
</organism>
<dbReference type="Pfam" id="PF00240">
    <property type="entry name" value="ubiquitin"/>
    <property type="match status" value="1"/>
</dbReference>
<name>A0A0M0JRG2_9EUKA</name>
<comment type="caution">
    <text evidence="13">The sequence shown here is derived from an EMBL/GenBank/DDBJ whole genome shotgun (WGS) entry which is preliminary data.</text>
</comment>
<comment type="subcellular location">
    <subcellularLocation>
        <location evidence="2">Nucleus</location>
    </subcellularLocation>
</comment>
<dbReference type="GO" id="GO:0006508">
    <property type="term" value="P:proteolysis"/>
    <property type="evidence" value="ECO:0007669"/>
    <property type="project" value="UniProtKB-KW"/>
</dbReference>
<dbReference type="InterPro" id="IPR050164">
    <property type="entry name" value="Peptidase_C19"/>
</dbReference>
<dbReference type="InterPro" id="IPR000626">
    <property type="entry name" value="Ubiquitin-like_dom"/>
</dbReference>
<evidence type="ECO:0000256" key="2">
    <source>
        <dbReference type="ARBA" id="ARBA00004123"/>
    </source>
</evidence>
<dbReference type="Proteomes" id="UP000037460">
    <property type="component" value="Unassembled WGS sequence"/>
</dbReference>
<evidence type="ECO:0000256" key="1">
    <source>
        <dbReference type="ARBA" id="ARBA00000707"/>
    </source>
</evidence>
<dbReference type="GO" id="GO:0016579">
    <property type="term" value="P:protein deubiquitination"/>
    <property type="evidence" value="ECO:0007669"/>
    <property type="project" value="InterPro"/>
</dbReference>
<evidence type="ECO:0000256" key="8">
    <source>
        <dbReference type="ARBA" id="ARBA00022807"/>
    </source>
</evidence>
<dbReference type="PROSITE" id="PS50235">
    <property type="entry name" value="USP_3"/>
    <property type="match status" value="1"/>
</dbReference>
<dbReference type="Gene3D" id="3.90.70.10">
    <property type="entry name" value="Cysteine proteinases"/>
    <property type="match status" value="1"/>
</dbReference>
<evidence type="ECO:0000259" key="12">
    <source>
        <dbReference type="PROSITE" id="PS50235"/>
    </source>
</evidence>
<evidence type="ECO:0000256" key="3">
    <source>
        <dbReference type="ARBA" id="ARBA00009085"/>
    </source>
</evidence>
<dbReference type="GO" id="GO:0005634">
    <property type="term" value="C:nucleus"/>
    <property type="evidence" value="ECO:0007669"/>
    <property type="project" value="UniProtKB-SubCell"/>
</dbReference>
<dbReference type="OrthoDB" id="289038at2759"/>
<evidence type="ECO:0000256" key="9">
    <source>
        <dbReference type="ARBA" id="ARBA00023242"/>
    </source>
</evidence>
<dbReference type="PROSITE" id="PS00972">
    <property type="entry name" value="USP_1"/>
    <property type="match status" value="1"/>
</dbReference>
<keyword evidence="6" id="KW-0833">Ubl conjugation pathway</keyword>
<dbReference type="InterPro" id="IPR038765">
    <property type="entry name" value="Papain-like_cys_pep_sf"/>
</dbReference>
<evidence type="ECO:0000256" key="7">
    <source>
        <dbReference type="ARBA" id="ARBA00022801"/>
    </source>
</evidence>
<dbReference type="PROSITE" id="PS50053">
    <property type="entry name" value="UBIQUITIN_2"/>
    <property type="match status" value="1"/>
</dbReference>
<dbReference type="EC" id="3.4.19.12" evidence="4"/>
<dbReference type="PANTHER" id="PTHR24006">
    <property type="entry name" value="UBIQUITIN CARBOXYL-TERMINAL HYDROLASE"/>
    <property type="match status" value="1"/>
</dbReference>
<protein>
    <recommendedName>
        <fullName evidence="4">ubiquitinyl hydrolase 1</fullName>
        <ecNumber evidence="4">3.4.19.12</ecNumber>
    </recommendedName>
</protein>
<feature type="compositionally biased region" description="Low complexity" evidence="10">
    <location>
        <begin position="133"/>
        <end position="143"/>
    </location>
</feature>
<dbReference type="GO" id="GO:0004197">
    <property type="term" value="F:cysteine-type endopeptidase activity"/>
    <property type="evidence" value="ECO:0007669"/>
    <property type="project" value="InterPro"/>
</dbReference>
<dbReference type="EMBL" id="JWZX01002498">
    <property type="protein sequence ID" value="KOO28887.1"/>
    <property type="molecule type" value="Genomic_DNA"/>
</dbReference>
<evidence type="ECO:0000256" key="5">
    <source>
        <dbReference type="ARBA" id="ARBA00022670"/>
    </source>
</evidence>